<evidence type="ECO:0000256" key="4">
    <source>
        <dbReference type="ARBA" id="ARBA00022723"/>
    </source>
</evidence>
<dbReference type="Proteomes" id="UP000228380">
    <property type="component" value="Chromosome 9"/>
</dbReference>
<feature type="domain" description="DRBM" evidence="10">
    <location>
        <begin position="288"/>
        <end position="361"/>
    </location>
</feature>
<keyword evidence="3" id="KW-0540">Nuclease</keyword>
<dbReference type="CDD" id="cd00593">
    <property type="entry name" value="RIBOc"/>
    <property type="match status" value="1"/>
</dbReference>
<evidence type="ECO:0000256" key="5">
    <source>
        <dbReference type="ARBA" id="ARBA00022759"/>
    </source>
</evidence>
<feature type="domain" description="RNase III" evidence="11">
    <location>
        <begin position="29"/>
        <end position="175"/>
    </location>
</feature>
<proteinExistence type="inferred from homology"/>
<dbReference type="RefSeq" id="XP_008780917.1">
    <property type="nucleotide sequence ID" value="XM_008782695.4"/>
</dbReference>
<evidence type="ECO:0000256" key="7">
    <source>
        <dbReference type="ARBA" id="ARBA00022842"/>
    </source>
</evidence>
<dbReference type="PROSITE" id="PS50137">
    <property type="entry name" value="DS_RBD"/>
    <property type="match status" value="2"/>
</dbReference>
<dbReference type="AlphaFoldDB" id="A0A8B7BLC0"/>
<keyword evidence="6" id="KW-0378">Hydrolase</keyword>
<dbReference type="PANTHER" id="PTHR14950:SF49">
    <property type="entry name" value="RIBONUCLEASE 3-LIKE PROTEIN 2-RELATED"/>
    <property type="match status" value="1"/>
</dbReference>
<dbReference type="GO" id="GO:0046872">
    <property type="term" value="F:metal ion binding"/>
    <property type="evidence" value="ECO:0007669"/>
    <property type="project" value="UniProtKB-KW"/>
</dbReference>
<dbReference type="InterPro" id="IPR014720">
    <property type="entry name" value="dsRBD_dom"/>
</dbReference>
<dbReference type="Pfam" id="PF00035">
    <property type="entry name" value="dsrm"/>
    <property type="match status" value="1"/>
</dbReference>
<reference evidence="13" key="2">
    <citation type="submission" date="2025-08" db="UniProtKB">
        <authorList>
            <consortium name="RefSeq"/>
        </authorList>
    </citation>
    <scope>IDENTIFICATION</scope>
    <source>
        <tissue evidence="13">Young leaves</tissue>
    </source>
</reference>
<dbReference type="GO" id="GO:0030422">
    <property type="term" value="P:siRNA processing"/>
    <property type="evidence" value="ECO:0007669"/>
    <property type="project" value="TreeGrafter"/>
</dbReference>
<dbReference type="SMART" id="SM00535">
    <property type="entry name" value="RIBOc"/>
    <property type="match status" value="1"/>
</dbReference>
<evidence type="ECO:0000256" key="1">
    <source>
        <dbReference type="ARBA" id="ARBA00001936"/>
    </source>
</evidence>
<evidence type="ECO:0000313" key="12">
    <source>
        <dbReference type="Proteomes" id="UP000228380"/>
    </source>
</evidence>
<dbReference type="GO" id="GO:0006364">
    <property type="term" value="P:rRNA processing"/>
    <property type="evidence" value="ECO:0007669"/>
    <property type="project" value="InterPro"/>
</dbReference>
<dbReference type="Gene3D" id="1.10.1520.10">
    <property type="entry name" value="Ribonuclease III domain"/>
    <property type="match status" value="1"/>
</dbReference>
<sequence length="364" mass="40667">MLGPVGADFPASSSSPLVDASDEGMRAAVAKVERLLGYSFRDPRLLEEALTHSSHTENLSYQRLEFLGDAVLGLAFANYIYLTYPSADPGQLTSLRKANVSTEKLARVAVRHDLYRLVRRNSPSLDQNVDEFTQSVLREREEGLGELHYGGSIKAPKVLADIVESIAAAVYVDCDFNLEALWRVIRWMLEPIITLENWDEQPVTTLYVFCQKRGKSVDFEKWKKGQTYVMNVFVDGKLIGIGSSEQKTIAKLNAARDALEKLSCSEAEYMDTEPYLPGEDGAGEHIEGSKQKLNELCSKNRWPRPVYKIEGEHGPAHDKRFICSVQVKPSHDTFMTLSDPKSRVKDAENAAACKMLSEILFGVD</sequence>
<dbReference type="Gene3D" id="3.30.160.20">
    <property type="match status" value="2"/>
</dbReference>
<keyword evidence="5" id="KW-0255">Endonuclease</keyword>
<keyword evidence="8 9" id="KW-0694">RNA-binding</keyword>
<dbReference type="Pfam" id="PF00636">
    <property type="entry name" value="Ribonuclease_3"/>
    <property type="match status" value="1"/>
</dbReference>
<name>A0A8B7BLC0_PHODC</name>
<reference evidence="12" key="1">
    <citation type="journal article" date="2019" name="Nat. Commun.">
        <title>Genome-wide association mapping of date palm fruit traits.</title>
        <authorList>
            <person name="Hazzouri K.M."/>
            <person name="Gros-Balthazard M."/>
            <person name="Flowers J.M."/>
            <person name="Copetti D."/>
            <person name="Lemansour A."/>
            <person name="Lebrun M."/>
            <person name="Masmoudi K."/>
            <person name="Ferrand S."/>
            <person name="Dhar M.I."/>
            <person name="Fresquez Z.A."/>
            <person name="Rosas U."/>
            <person name="Zhang J."/>
            <person name="Talag J."/>
            <person name="Lee S."/>
            <person name="Kudrna D."/>
            <person name="Powell R.F."/>
            <person name="Leitch I.J."/>
            <person name="Krueger R.R."/>
            <person name="Wing R.A."/>
            <person name="Amiri K.M.A."/>
            <person name="Purugganan M.D."/>
        </authorList>
    </citation>
    <scope>NUCLEOTIDE SEQUENCE [LARGE SCALE GENOMIC DNA]</scope>
    <source>
        <strain evidence="12">cv. Khalas</strain>
    </source>
</reference>
<dbReference type="GO" id="GO:0004525">
    <property type="term" value="F:ribonuclease III activity"/>
    <property type="evidence" value="ECO:0007669"/>
    <property type="project" value="InterPro"/>
</dbReference>
<keyword evidence="7" id="KW-0460">Magnesium</keyword>
<organism evidence="12 13">
    <name type="scientific">Phoenix dactylifera</name>
    <name type="common">Date palm</name>
    <dbReference type="NCBI Taxonomy" id="42345"/>
    <lineage>
        <taxon>Eukaryota</taxon>
        <taxon>Viridiplantae</taxon>
        <taxon>Streptophyta</taxon>
        <taxon>Embryophyta</taxon>
        <taxon>Tracheophyta</taxon>
        <taxon>Spermatophyta</taxon>
        <taxon>Magnoliopsida</taxon>
        <taxon>Liliopsida</taxon>
        <taxon>Arecaceae</taxon>
        <taxon>Coryphoideae</taxon>
        <taxon>Phoeniceae</taxon>
        <taxon>Phoenix</taxon>
    </lineage>
</organism>
<dbReference type="SUPFAM" id="SSF54768">
    <property type="entry name" value="dsRNA-binding domain-like"/>
    <property type="match status" value="2"/>
</dbReference>
<dbReference type="InterPro" id="IPR011907">
    <property type="entry name" value="RNase_III"/>
</dbReference>
<evidence type="ECO:0000256" key="2">
    <source>
        <dbReference type="ARBA" id="ARBA00001946"/>
    </source>
</evidence>
<dbReference type="SUPFAM" id="SSF69065">
    <property type="entry name" value="RNase III domain-like"/>
    <property type="match status" value="1"/>
</dbReference>
<keyword evidence="12" id="KW-1185">Reference proteome</keyword>
<dbReference type="PANTHER" id="PTHR14950">
    <property type="entry name" value="DICER-RELATED"/>
    <property type="match status" value="1"/>
</dbReference>
<evidence type="ECO:0000256" key="8">
    <source>
        <dbReference type="ARBA" id="ARBA00022884"/>
    </source>
</evidence>
<dbReference type="GeneID" id="103700815"/>
<dbReference type="PROSITE" id="PS50142">
    <property type="entry name" value="RNASE_3_2"/>
    <property type="match status" value="1"/>
</dbReference>
<dbReference type="Pfam" id="PF14709">
    <property type="entry name" value="DND1_DSRM"/>
    <property type="match status" value="1"/>
</dbReference>
<evidence type="ECO:0000259" key="10">
    <source>
        <dbReference type="PROSITE" id="PS50137"/>
    </source>
</evidence>
<comment type="cofactor">
    <cofactor evidence="1">
        <name>Mn(2+)</name>
        <dbReference type="ChEBI" id="CHEBI:29035"/>
    </cofactor>
</comment>
<accession>A0A8B7BLC0</accession>
<dbReference type="PROSITE" id="PS00517">
    <property type="entry name" value="RNASE_3_1"/>
    <property type="match status" value="1"/>
</dbReference>
<dbReference type="OrthoDB" id="416741at2759"/>
<keyword evidence="4" id="KW-0479">Metal-binding</keyword>
<comment type="cofactor">
    <cofactor evidence="2">
        <name>Mg(2+)</name>
        <dbReference type="ChEBI" id="CHEBI:18420"/>
    </cofactor>
</comment>
<evidence type="ECO:0000313" key="13">
    <source>
        <dbReference type="RefSeq" id="XP_008780917.1"/>
    </source>
</evidence>
<evidence type="ECO:0000259" key="11">
    <source>
        <dbReference type="PROSITE" id="PS50142"/>
    </source>
</evidence>
<dbReference type="GO" id="GO:0003723">
    <property type="term" value="F:RNA binding"/>
    <property type="evidence" value="ECO:0007669"/>
    <property type="project" value="UniProtKB-UniRule"/>
</dbReference>
<evidence type="ECO:0000256" key="6">
    <source>
        <dbReference type="ARBA" id="ARBA00022801"/>
    </source>
</evidence>
<evidence type="ECO:0000256" key="9">
    <source>
        <dbReference type="PROSITE-ProRule" id="PRU00266"/>
    </source>
</evidence>
<dbReference type="FunFam" id="1.10.1520.10:FF:000004">
    <property type="entry name" value="Endoribonuclease dicer-like 1"/>
    <property type="match status" value="1"/>
</dbReference>
<protein>
    <submittedName>
        <fullName evidence="13">Ribonuclease 3-like protein 2</fullName>
    </submittedName>
</protein>
<dbReference type="GO" id="GO:0005634">
    <property type="term" value="C:nucleus"/>
    <property type="evidence" value="ECO:0007669"/>
    <property type="project" value="TreeGrafter"/>
</dbReference>
<evidence type="ECO:0000256" key="3">
    <source>
        <dbReference type="ARBA" id="ARBA00022722"/>
    </source>
</evidence>
<dbReference type="KEGG" id="pda:103700815"/>
<dbReference type="GO" id="GO:0005737">
    <property type="term" value="C:cytoplasm"/>
    <property type="evidence" value="ECO:0007669"/>
    <property type="project" value="TreeGrafter"/>
</dbReference>
<dbReference type="InterPro" id="IPR000999">
    <property type="entry name" value="RNase_III_dom"/>
</dbReference>
<dbReference type="InterPro" id="IPR036389">
    <property type="entry name" value="RNase_III_sf"/>
</dbReference>
<gene>
    <name evidence="13" type="primary">LOC103700815</name>
</gene>
<feature type="domain" description="DRBM" evidence="10">
    <location>
        <begin position="201"/>
        <end position="264"/>
    </location>
</feature>
<dbReference type="SMART" id="SM00358">
    <property type="entry name" value="DSRM"/>
    <property type="match status" value="2"/>
</dbReference>
<dbReference type="HAMAP" id="MF_00104">
    <property type="entry name" value="RNase_III"/>
    <property type="match status" value="1"/>
</dbReference>